<dbReference type="Proteomes" id="UP000233467">
    <property type="component" value="Unassembled WGS sequence"/>
</dbReference>
<reference evidence="1 2" key="1">
    <citation type="journal article" date="2017" name="Front. Microbiol.">
        <title>Strong Genomic and Phenotypic Heterogeneity in the Aeromonas sobria Species Complex.</title>
        <authorList>
            <person name="Gauthier J."/>
            <person name="Vincent A.T."/>
            <person name="Charette S.J."/>
            <person name="Derome N."/>
        </authorList>
    </citation>
    <scope>NUCLEOTIDE SEQUENCE [LARGE SCALE GENOMIC DNA]</scope>
    <source>
        <strain evidence="1 2">TM18</strain>
    </source>
</reference>
<dbReference type="EMBL" id="NQMM01000012">
    <property type="protein sequence ID" value="PKQ81878.1"/>
    <property type="molecule type" value="Genomic_DNA"/>
</dbReference>
<evidence type="ECO:0000313" key="2">
    <source>
        <dbReference type="Proteomes" id="UP000233467"/>
    </source>
</evidence>
<accession>A0A2N3J630</accession>
<proteinExistence type="predicted"/>
<organism evidence="1 2">
    <name type="scientific">Aeromonas sobria</name>
    <dbReference type="NCBI Taxonomy" id="646"/>
    <lineage>
        <taxon>Bacteria</taxon>
        <taxon>Pseudomonadati</taxon>
        <taxon>Pseudomonadota</taxon>
        <taxon>Gammaproteobacteria</taxon>
        <taxon>Aeromonadales</taxon>
        <taxon>Aeromonadaceae</taxon>
        <taxon>Aeromonas</taxon>
    </lineage>
</organism>
<gene>
    <name evidence="1" type="ORF">CJP16_03520</name>
</gene>
<evidence type="ECO:0000313" key="1">
    <source>
        <dbReference type="EMBL" id="PKQ81878.1"/>
    </source>
</evidence>
<comment type="caution">
    <text evidence="1">The sequence shown here is derived from an EMBL/GenBank/DDBJ whole genome shotgun (WGS) entry which is preliminary data.</text>
</comment>
<dbReference type="RefSeq" id="WP_101323620.1">
    <property type="nucleotide sequence ID" value="NZ_NQMM01000012.1"/>
</dbReference>
<sequence>MPRVIVDGIEYAPRADIPPPDNDKIMNALKELVSLYYFGDWHNAQGRVWDAICHISPELAELVYQNPTAAYECLYPRDKSEG</sequence>
<dbReference type="AlphaFoldDB" id="A0A2N3J630"/>
<keyword evidence="2" id="KW-1185">Reference proteome</keyword>
<name>A0A2N3J630_AERSO</name>
<protein>
    <submittedName>
        <fullName evidence="1">Uncharacterized protein</fullName>
    </submittedName>
</protein>